<dbReference type="Pfam" id="PF04011">
    <property type="entry name" value="LemA"/>
    <property type="match status" value="1"/>
</dbReference>
<dbReference type="InterPro" id="IPR023353">
    <property type="entry name" value="LemA-like_dom_sf"/>
</dbReference>
<evidence type="ECO:0000256" key="7">
    <source>
        <dbReference type="SAM" id="Phobius"/>
    </source>
</evidence>
<evidence type="ECO:0000256" key="1">
    <source>
        <dbReference type="ARBA" id="ARBA00004167"/>
    </source>
</evidence>
<keyword evidence="6" id="KW-0175">Coiled coil</keyword>
<reference evidence="8" key="1">
    <citation type="submission" date="2016-10" db="EMBL/GenBank/DDBJ databases">
        <title>Sequence of Gallionella enrichment culture.</title>
        <authorList>
            <person name="Poehlein A."/>
            <person name="Muehling M."/>
            <person name="Daniel R."/>
        </authorList>
    </citation>
    <scope>NUCLEOTIDE SEQUENCE</scope>
</reference>
<dbReference type="InterPro" id="IPR007156">
    <property type="entry name" value="MamQ_LemA"/>
</dbReference>
<gene>
    <name evidence="8" type="ORF">GALL_195630</name>
</gene>
<name>A0A1J5SDY9_9ZZZZ</name>
<keyword evidence="4 7" id="KW-1133">Transmembrane helix</keyword>
<dbReference type="GO" id="GO:0016020">
    <property type="term" value="C:membrane"/>
    <property type="evidence" value="ECO:0007669"/>
    <property type="project" value="UniProtKB-SubCell"/>
</dbReference>
<dbReference type="Gene3D" id="1.20.1440.20">
    <property type="entry name" value="LemA-like domain"/>
    <property type="match status" value="1"/>
</dbReference>
<dbReference type="SUPFAM" id="SSF140478">
    <property type="entry name" value="LemA-like"/>
    <property type="match status" value="1"/>
</dbReference>
<feature type="transmembrane region" description="Helical" evidence="7">
    <location>
        <begin position="6"/>
        <end position="25"/>
    </location>
</feature>
<dbReference type="AlphaFoldDB" id="A0A1J5SDY9"/>
<evidence type="ECO:0000313" key="8">
    <source>
        <dbReference type="EMBL" id="OIQ98437.1"/>
    </source>
</evidence>
<keyword evidence="3 7" id="KW-0812">Transmembrane</keyword>
<accession>A0A1J5SDY9</accession>
<sequence length="181" mass="20437">MGQWVPYAIGGVVIVFLIALYNSLIQKKNQVQFAFSSIDAQLKKRFDLIPNLVAACAKYMGYEEKLLKELAETRANLLQTDPDESVAMDAKLSSQLRSVFALVENYPELKAIETFTLLQRSLNEVEEQLSAARRAYNAAITSYNNAVQTFPTSIMASVMGYREQALFEATVNEREPVKVWR</sequence>
<comment type="caution">
    <text evidence="8">The sequence shown here is derived from an EMBL/GenBank/DDBJ whole genome shotgun (WGS) entry which is preliminary data.</text>
</comment>
<comment type="similarity">
    <text evidence="2">Belongs to the LemA family.</text>
</comment>
<comment type="subcellular location">
    <subcellularLocation>
        <location evidence="1">Membrane</location>
        <topology evidence="1">Single-pass membrane protein</topology>
    </subcellularLocation>
</comment>
<protein>
    <submittedName>
        <fullName evidence="8">LemA family protein</fullName>
    </submittedName>
</protein>
<evidence type="ECO:0000256" key="2">
    <source>
        <dbReference type="ARBA" id="ARBA00008854"/>
    </source>
</evidence>
<evidence type="ECO:0000256" key="4">
    <source>
        <dbReference type="ARBA" id="ARBA00022989"/>
    </source>
</evidence>
<organism evidence="8">
    <name type="scientific">mine drainage metagenome</name>
    <dbReference type="NCBI Taxonomy" id="410659"/>
    <lineage>
        <taxon>unclassified sequences</taxon>
        <taxon>metagenomes</taxon>
        <taxon>ecological metagenomes</taxon>
    </lineage>
</organism>
<proteinExistence type="inferred from homology"/>
<dbReference type="EMBL" id="MLJW01000119">
    <property type="protein sequence ID" value="OIQ98437.1"/>
    <property type="molecule type" value="Genomic_DNA"/>
</dbReference>
<evidence type="ECO:0000256" key="6">
    <source>
        <dbReference type="SAM" id="Coils"/>
    </source>
</evidence>
<dbReference type="PANTHER" id="PTHR34478:SF1">
    <property type="entry name" value="PROTEIN LEMA"/>
    <property type="match status" value="1"/>
</dbReference>
<evidence type="ECO:0000256" key="3">
    <source>
        <dbReference type="ARBA" id="ARBA00022692"/>
    </source>
</evidence>
<feature type="coiled-coil region" evidence="6">
    <location>
        <begin position="115"/>
        <end position="142"/>
    </location>
</feature>
<dbReference type="PANTHER" id="PTHR34478">
    <property type="entry name" value="PROTEIN LEMA"/>
    <property type="match status" value="1"/>
</dbReference>
<evidence type="ECO:0000256" key="5">
    <source>
        <dbReference type="ARBA" id="ARBA00023136"/>
    </source>
</evidence>
<keyword evidence="5 7" id="KW-0472">Membrane</keyword>